<evidence type="ECO:0000313" key="4">
    <source>
        <dbReference type="Proteomes" id="UP001165060"/>
    </source>
</evidence>
<evidence type="ECO:0000256" key="1">
    <source>
        <dbReference type="SAM" id="MobiDB-lite"/>
    </source>
</evidence>
<protein>
    <recommendedName>
        <fullName evidence="5">Plastid lipid-associated protein/fibrillin conserved domain-containing protein</fullName>
    </recommendedName>
</protein>
<keyword evidence="4" id="KW-1185">Reference proteome</keyword>
<feature type="region of interest" description="Disordered" evidence="1">
    <location>
        <begin position="26"/>
        <end position="45"/>
    </location>
</feature>
<dbReference type="EMBL" id="BRYB01000046">
    <property type="protein sequence ID" value="GMI21343.1"/>
    <property type="molecule type" value="Genomic_DNA"/>
</dbReference>
<evidence type="ECO:0000313" key="3">
    <source>
        <dbReference type="EMBL" id="GMI21343.1"/>
    </source>
</evidence>
<feature type="region of interest" description="Disordered" evidence="1">
    <location>
        <begin position="242"/>
        <end position="268"/>
    </location>
</feature>
<reference evidence="3 4" key="1">
    <citation type="journal article" date="2023" name="Commun. Biol.">
        <title>Genome analysis of Parmales, the sister group of diatoms, reveals the evolutionary specialization of diatoms from phago-mixotrophs to photoautotrophs.</title>
        <authorList>
            <person name="Ban H."/>
            <person name="Sato S."/>
            <person name="Yoshikawa S."/>
            <person name="Yamada K."/>
            <person name="Nakamura Y."/>
            <person name="Ichinomiya M."/>
            <person name="Sato N."/>
            <person name="Blanc-Mathieu R."/>
            <person name="Endo H."/>
            <person name="Kuwata A."/>
            <person name="Ogata H."/>
        </authorList>
    </citation>
    <scope>NUCLEOTIDE SEQUENCE [LARGE SCALE GENOMIC DNA]</scope>
</reference>
<dbReference type="Proteomes" id="UP001165060">
    <property type="component" value="Unassembled WGS sequence"/>
</dbReference>
<feature type="chain" id="PRO_5045750792" description="Plastid lipid-associated protein/fibrillin conserved domain-containing protein" evidence="2">
    <location>
        <begin position="17"/>
        <end position="268"/>
    </location>
</feature>
<accession>A0ABQ6M866</accession>
<gene>
    <name evidence="3" type="ORF">TeGR_g4867</name>
</gene>
<proteinExistence type="predicted"/>
<keyword evidence="2" id="KW-0732">Signal</keyword>
<organism evidence="3 4">
    <name type="scientific">Tetraparma gracilis</name>
    <dbReference type="NCBI Taxonomy" id="2962635"/>
    <lineage>
        <taxon>Eukaryota</taxon>
        <taxon>Sar</taxon>
        <taxon>Stramenopiles</taxon>
        <taxon>Ochrophyta</taxon>
        <taxon>Bolidophyceae</taxon>
        <taxon>Parmales</taxon>
        <taxon>Triparmaceae</taxon>
        <taxon>Tetraparma</taxon>
    </lineage>
</organism>
<evidence type="ECO:0008006" key="5">
    <source>
        <dbReference type="Google" id="ProtNLM"/>
    </source>
</evidence>
<feature type="signal peptide" evidence="2">
    <location>
        <begin position="1"/>
        <end position="16"/>
    </location>
</feature>
<name>A0ABQ6M866_9STRA</name>
<sequence>MARSFALLLLLPCALGFLAPAFTRTSPRTSLPPARSSIPNTLMDDQPGMFEPPSRADFIESLLALEASNPTPSPAFSPLLSGSWTLRYNGGYDGEQTLPSPTRQLALFLYSGGYSPGAFLLQAAQGLGVAGLSVRVEVGGGGATSSMHATSSIEGELNGDTKAKLEVRVKLEPGGGAGGQRITETYESVTLPVAGTVAIPEPLRYSRDLFITYLDEELLVVRDGSGVPEVLVREARVEPANEEDKEGALFTIEDVGTEDIDTDLPATD</sequence>
<evidence type="ECO:0000256" key="2">
    <source>
        <dbReference type="SAM" id="SignalP"/>
    </source>
</evidence>
<comment type="caution">
    <text evidence="3">The sequence shown here is derived from an EMBL/GenBank/DDBJ whole genome shotgun (WGS) entry which is preliminary data.</text>
</comment>